<protein>
    <submittedName>
        <fullName evidence="2">Uncharacterized protein</fullName>
    </submittedName>
</protein>
<accession>A0AA85B6T2</accession>
<organism evidence="1 2">
    <name type="scientific">Schistosoma mattheei</name>
    <dbReference type="NCBI Taxonomy" id="31246"/>
    <lineage>
        <taxon>Eukaryota</taxon>
        <taxon>Metazoa</taxon>
        <taxon>Spiralia</taxon>
        <taxon>Lophotrochozoa</taxon>
        <taxon>Platyhelminthes</taxon>
        <taxon>Trematoda</taxon>
        <taxon>Digenea</taxon>
        <taxon>Strigeidida</taxon>
        <taxon>Schistosomatoidea</taxon>
        <taxon>Schistosomatidae</taxon>
        <taxon>Schistosoma</taxon>
    </lineage>
</organism>
<evidence type="ECO:0000313" key="2">
    <source>
        <dbReference type="WBParaSite" id="SMTH1_36500.1"/>
    </source>
</evidence>
<evidence type="ECO:0000313" key="1">
    <source>
        <dbReference type="Proteomes" id="UP000050791"/>
    </source>
</evidence>
<proteinExistence type="predicted"/>
<sequence length="303" mass="35074">MNDNLDNDSIRTEDYASKFNETIDLPGDTHRTNSYQPVQSLCGEIKKSSSTATLLPTWHTLSQKNPNVNSDENHINLHNSQTIFTKKDNTSDIQHNSTVENKSNQEKYHTNSLIPNDKIFNEIHGKSKLPPVTYDHSIKTIIPSVNSIDQNVNKKSDFINNDYYPPFHSRLSCEIRQNEQYLDRSITSQSFSLKGRCDHLKGDINQVNECVQISGITLNKEEIMAIINERDELYEILRVNEEEASERYSTEKRLMSIKQEFTVEQQRLRQIITALEEVKKSNNEKQFTSFLNFLYSSLYSLDV</sequence>
<dbReference type="AlphaFoldDB" id="A0AA85B6T2"/>
<name>A0AA85B6T2_9TREM</name>
<reference evidence="2" key="1">
    <citation type="submission" date="2023-11" db="UniProtKB">
        <authorList>
            <consortium name="WormBaseParasite"/>
        </authorList>
    </citation>
    <scope>IDENTIFICATION</scope>
</reference>
<dbReference type="Proteomes" id="UP000050791">
    <property type="component" value="Unassembled WGS sequence"/>
</dbReference>
<dbReference type="WBParaSite" id="SMTH1_36500.1">
    <property type="protein sequence ID" value="SMTH1_36500.1"/>
    <property type="gene ID" value="SMTH1_36500"/>
</dbReference>